<comment type="similarity">
    <text evidence="15">Belongs to the helicase family. Dicer subfamily.</text>
</comment>
<dbReference type="GO" id="GO:0005524">
    <property type="term" value="F:ATP binding"/>
    <property type="evidence" value="ECO:0007669"/>
    <property type="project" value="UniProtKB-KW"/>
</dbReference>
<dbReference type="InterPro" id="IPR000999">
    <property type="entry name" value="RNase_III_dom"/>
</dbReference>
<evidence type="ECO:0000256" key="4">
    <source>
        <dbReference type="ARBA" id="ARBA00022723"/>
    </source>
</evidence>
<dbReference type="GO" id="GO:0050688">
    <property type="term" value="P:regulation of defense response to virus"/>
    <property type="evidence" value="ECO:0007669"/>
    <property type="project" value="UniProtKB-KW"/>
</dbReference>
<dbReference type="GO" id="GO:0046872">
    <property type="term" value="F:metal ion binding"/>
    <property type="evidence" value="ECO:0007669"/>
    <property type="project" value="UniProtKB-KW"/>
</dbReference>
<keyword evidence="10" id="KW-0460">Magnesium</keyword>
<dbReference type="PROSITE" id="PS51192">
    <property type="entry name" value="HELICASE_ATP_BIND_1"/>
    <property type="match status" value="1"/>
</dbReference>
<feature type="domain" description="Helicase ATP-binding" evidence="18">
    <location>
        <begin position="137"/>
        <end position="273"/>
    </location>
</feature>
<evidence type="ECO:0000256" key="6">
    <source>
        <dbReference type="ARBA" id="ARBA00022741"/>
    </source>
</evidence>
<dbReference type="Proteomes" id="UP000008866">
    <property type="component" value="Unassembled WGS sequence"/>
</dbReference>
<keyword evidence="11 15" id="KW-0694">RNA-binding</keyword>
<feature type="region of interest" description="Disordered" evidence="16">
    <location>
        <begin position="1"/>
        <end position="53"/>
    </location>
</feature>
<feature type="domain" description="Helicase C-terminal" evidence="19">
    <location>
        <begin position="442"/>
        <end position="623"/>
    </location>
</feature>
<dbReference type="Pfam" id="PF03368">
    <property type="entry name" value="Dicer_dimer"/>
    <property type="match status" value="1"/>
</dbReference>
<dbReference type="RefSeq" id="XP_003013071.1">
    <property type="nucleotide sequence ID" value="XM_003013025.1"/>
</dbReference>
<dbReference type="InterPro" id="IPR036389">
    <property type="entry name" value="RNase_III_sf"/>
</dbReference>
<dbReference type="InterPro" id="IPR005034">
    <property type="entry name" value="Dicer_dimerisation"/>
</dbReference>
<feature type="domain" description="RNase III" evidence="17">
    <location>
        <begin position="1208"/>
        <end position="1389"/>
    </location>
</feature>
<dbReference type="PANTHER" id="PTHR14950">
    <property type="entry name" value="DICER-RELATED"/>
    <property type="match status" value="1"/>
</dbReference>
<evidence type="ECO:0000256" key="12">
    <source>
        <dbReference type="ARBA" id="ARBA00023118"/>
    </source>
</evidence>
<keyword evidence="5" id="KW-0677">Repeat</keyword>
<evidence type="ECO:0000256" key="9">
    <source>
        <dbReference type="ARBA" id="ARBA00022840"/>
    </source>
</evidence>
<dbReference type="Pfam" id="PF00636">
    <property type="entry name" value="Ribonuclease_3"/>
    <property type="match status" value="2"/>
</dbReference>
<sequence>MAAAKPELPGQMLALEEHKWGRKRSRSSSGSGDMPQNEAAQKAGFDSLEDAPDTIRPRGYQREMLEASIKQNIIVAVSLCICLLHIWLKRLLIPQPDGHWQWKDSNVSELYTSLKTLRYDQLNDQAPSNTIGHIYSAILRIRYELERCSNDKLVWFLAPRVPLAEQQYRAISEQLPAYQTKILTGADNLERWSTQQIWDAFLLNTRIVVSTPQILLDVLSNGFITLRRIALLVFDEDQLSETNDLPSILGLTASPTSKLIEDSLSLLMESRQLEQNLDAFCKTPAIHREEMMQYVHIPELRRISYQKDSIIPHNMEMKFLHMLDDIDIESDPFFQRHKGKTDSKSTEKCLRALARKTPCLDQLKRCFTKISHMYGELGHWASSAFISEIYRRTREKRAKLVDHSWSEWDRDDSSFMCNALEPVVAIMGERCWNSTPDAVSQKVEHLIDLLSSELTGSSRGIIFVEQRATAVMLSHLISHYPELTHIKSDYFLGNSAFSDRKADLTELSKPGDMKNSIADLKSGKKNLLVATSVLEEGIDVSACDLVVCFDPPKQLRSFVQRRGRARKKSSKFVIFYAEDDTATYKDWEAMEDIMKERYLSNKEFIERLREEDDEEEVEYESLRIESTGYGVTPGLVLWDCLLTIYYSVRALLTLENARAHLSHFCSTIPCEFTDTQPDFIISKTGIKDMLTAKVLLPTVLDLQFREFEGIQAWKREKMAKRDAAFQAYLQLYKAGLVNDHLMPEHCRTTDEEIAHIEKRSSMTTCSEVFNPWKMVSDRWHSTDTFYQSSIVISSGTEELPRMILILPIPLPCNFTVKLFWNETSTLSASVSPQELTVSDEDIVSAPLATHILLSSVFPSRMNGTSRDFSCIFVPELAKGHGGLESWCTKVSKSILGRDIESGSLRSMGDFGLARRTDIYARAWVAERFVWMKHVRAEDDSESVEDEEEEGETLHVEGEKWPKRADFLHPVANSTDSKPHHTARNCIPARQSCISMLPVGFAKFALFIPSLIHTIGRYLLAEELSKTILSPIGFQNIQLVLTAITATSAREDTNYQRLEFLGDSALKLHASMQLLAEHPLWHEGILSKKKDSIVSNSRLWKAAVDTGLDQFILTTCFTGAKWRPLYNSTYTDNAGKIGEKSTRKLSTKTLADVVESLIGVAIIDGGENKVLRCLELFLPEINWLPSGERIEILYDSAPDFNDDCPRDILSKIEPLIDYSFTKKALLAASLSHPSNPISGMTYQRLEFLGDSILDNIVTRALFRCKKEIPHQDMHLIRTALVNADFLAFLCMNTSTDETREDVCVSPTGEVEVTSSTRQVSLWQYMSHSSTDIVETQQAMARTFEELRDQIENALRSGARYPWTLLSTLNAPKFFSDIIESILGAIFIDSRGSILACQKFLTRIGLMDYLQRVLEDDGIDFMHPKQRLGVVAQSLSVQYVVSEVHVKPGVTQWKCQVLVGDEEISRVDDGVSQNQARAKAADLALEVLRTKN</sequence>
<dbReference type="InterPro" id="IPR001650">
    <property type="entry name" value="Helicase_C-like"/>
</dbReference>
<dbReference type="GO" id="GO:0051607">
    <property type="term" value="P:defense response to virus"/>
    <property type="evidence" value="ECO:0007669"/>
    <property type="project" value="UniProtKB-KW"/>
</dbReference>
<protein>
    <submittedName>
        <fullName evidence="21">RNA helicase/RNAse III, putative</fullName>
    </submittedName>
</protein>
<dbReference type="CDD" id="cd00593">
    <property type="entry name" value="RIBOc"/>
    <property type="match status" value="2"/>
</dbReference>
<evidence type="ECO:0000313" key="21">
    <source>
        <dbReference type="EMBL" id="EFE32431.1"/>
    </source>
</evidence>
<dbReference type="SMART" id="SM00535">
    <property type="entry name" value="RIBOc"/>
    <property type="match status" value="2"/>
</dbReference>
<evidence type="ECO:0000256" key="1">
    <source>
        <dbReference type="ARBA" id="ARBA00001936"/>
    </source>
</evidence>
<evidence type="ECO:0000259" key="18">
    <source>
        <dbReference type="PROSITE" id="PS51192"/>
    </source>
</evidence>
<dbReference type="InterPro" id="IPR011545">
    <property type="entry name" value="DEAD/DEAH_box_helicase_dom"/>
</dbReference>
<dbReference type="SMART" id="SM00490">
    <property type="entry name" value="HELICc"/>
    <property type="match status" value="1"/>
</dbReference>
<keyword evidence="7" id="KW-0378">Hydrolase</keyword>
<dbReference type="PANTHER" id="PTHR14950:SF37">
    <property type="entry name" value="ENDORIBONUCLEASE DICER"/>
    <property type="match status" value="1"/>
</dbReference>
<keyword evidence="12" id="KW-0051">Antiviral defense</keyword>
<name>D4AWQ0_ARTBC</name>
<evidence type="ECO:0000259" key="20">
    <source>
        <dbReference type="PROSITE" id="PS51327"/>
    </source>
</evidence>
<feature type="domain" description="RNase III" evidence="17">
    <location>
        <begin position="1020"/>
        <end position="1165"/>
    </location>
</feature>
<dbReference type="InterPro" id="IPR038248">
    <property type="entry name" value="Dicer_dimer_sf"/>
</dbReference>
<comment type="function">
    <text evidence="14">Dicer-like endonuclease involved in cleaving double-stranded RNA in the RNA interference (RNAi) pathway. Produces 21 to 25 bp dsRNAs (siRNAs) which target the selective destruction of homologous RNAs leading to sequence-specific suppression of gene expression, called post-transcriptional gene silencing (PTGS). Part of a broad host defense response against viral infection and transposons.</text>
</comment>
<evidence type="ECO:0000256" key="15">
    <source>
        <dbReference type="PROSITE-ProRule" id="PRU00657"/>
    </source>
</evidence>
<feature type="domain" description="Dicer dsRNA-binding fold" evidence="20">
    <location>
        <begin position="657"/>
        <end position="751"/>
    </location>
</feature>
<dbReference type="GO" id="GO:0030422">
    <property type="term" value="P:siRNA processing"/>
    <property type="evidence" value="ECO:0007669"/>
    <property type="project" value="TreeGrafter"/>
</dbReference>
<dbReference type="GO" id="GO:0005737">
    <property type="term" value="C:cytoplasm"/>
    <property type="evidence" value="ECO:0007669"/>
    <property type="project" value="TreeGrafter"/>
</dbReference>
<dbReference type="InterPro" id="IPR014001">
    <property type="entry name" value="Helicase_ATP-bd"/>
</dbReference>
<evidence type="ECO:0000256" key="3">
    <source>
        <dbReference type="ARBA" id="ARBA00022721"/>
    </source>
</evidence>
<dbReference type="GO" id="GO:0004525">
    <property type="term" value="F:ribonuclease III activity"/>
    <property type="evidence" value="ECO:0007669"/>
    <property type="project" value="InterPro"/>
</dbReference>
<dbReference type="Pfam" id="PF00270">
    <property type="entry name" value="DEAD"/>
    <property type="match status" value="1"/>
</dbReference>
<dbReference type="eggNOG" id="KOG0701">
    <property type="taxonomic scope" value="Eukaryota"/>
</dbReference>
<dbReference type="GO" id="GO:0005634">
    <property type="term" value="C:nucleus"/>
    <property type="evidence" value="ECO:0007669"/>
    <property type="project" value="TreeGrafter"/>
</dbReference>
<comment type="cofactor">
    <cofactor evidence="1">
        <name>Mn(2+)</name>
        <dbReference type="ChEBI" id="CHEBI:29035"/>
    </cofactor>
</comment>
<evidence type="ECO:0000256" key="2">
    <source>
        <dbReference type="ARBA" id="ARBA00001946"/>
    </source>
</evidence>
<evidence type="ECO:0000256" key="7">
    <source>
        <dbReference type="ARBA" id="ARBA00022801"/>
    </source>
</evidence>
<dbReference type="Gene3D" id="1.10.1520.10">
    <property type="entry name" value="Ribonuclease III domain"/>
    <property type="match status" value="2"/>
</dbReference>
<dbReference type="STRING" id="663331.D4AWQ0"/>
<evidence type="ECO:0000256" key="5">
    <source>
        <dbReference type="ARBA" id="ARBA00022737"/>
    </source>
</evidence>
<evidence type="ECO:0000313" key="22">
    <source>
        <dbReference type="Proteomes" id="UP000008866"/>
    </source>
</evidence>
<evidence type="ECO:0000256" key="10">
    <source>
        <dbReference type="ARBA" id="ARBA00022842"/>
    </source>
</evidence>
<dbReference type="PROSITE" id="PS50142">
    <property type="entry name" value="RNASE_3_2"/>
    <property type="match status" value="2"/>
</dbReference>
<evidence type="ECO:0000256" key="13">
    <source>
        <dbReference type="ARBA" id="ARBA00023211"/>
    </source>
</evidence>
<keyword evidence="9" id="KW-0067">ATP-binding</keyword>
<dbReference type="GeneID" id="9523151"/>
<evidence type="ECO:0000259" key="19">
    <source>
        <dbReference type="PROSITE" id="PS51194"/>
    </source>
</evidence>
<evidence type="ECO:0000256" key="14">
    <source>
        <dbReference type="ARBA" id="ARBA00025403"/>
    </source>
</evidence>
<dbReference type="Gene3D" id="3.30.160.380">
    <property type="entry name" value="Dicer dimerisation domain"/>
    <property type="match status" value="1"/>
</dbReference>
<dbReference type="InterPro" id="IPR027417">
    <property type="entry name" value="P-loop_NTPase"/>
</dbReference>
<keyword evidence="22" id="KW-1185">Reference proteome</keyword>
<dbReference type="Gene3D" id="3.40.50.300">
    <property type="entry name" value="P-loop containing nucleotide triphosphate hydrolases"/>
    <property type="match status" value="2"/>
</dbReference>
<dbReference type="SUPFAM" id="SSF52540">
    <property type="entry name" value="P-loop containing nucleoside triphosphate hydrolases"/>
    <property type="match status" value="1"/>
</dbReference>
<evidence type="ECO:0000259" key="17">
    <source>
        <dbReference type="PROSITE" id="PS50142"/>
    </source>
</evidence>
<keyword evidence="3" id="KW-0930">Antiviral protein</keyword>
<gene>
    <name evidence="21" type="ORF">ARB_00616</name>
</gene>
<dbReference type="PROSITE" id="PS00517">
    <property type="entry name" value="RNASE_3_1"/>
    <property type="match status" value="2"/>
</dbReference>
<keyword evidence="13" id="KW-0464">Manganese</keyword>
<reference evidence="22" key="1">
    <citation type="journal article" date="2011" name="Genome Biol.">
        <title>Comparative and functional genomics provide insights into the pathogenicity of dermatophytic fungi.</title>
        <authorList>
            <person name="Burmester A."/>
            <person name="Shelest E."/>
            <person name="Gloeckner G."/>
            <person name="Heddergott C."/>
            <person name="Schindler S."/>
            <person name="Staib P."/>
            <person name="Heidel A."/>
            <person name="Felder M."/>
            <person name="Petzold A."/>
            <person name="Szafranski K."/>
            <person name="Feuermann M."/>
            <person name="Pedruzzi I."/>
            <person name="Priebe S."/>
            <person name="Groth M."/>
            <person name="Winkler R."/>
            <person name="Li W."/>
            <person name="Kniemeyer O."/>
            <person name="Schroeckh V."/>
            <person name="Hertweck C."/>
            <person name="Hube B."/>
            <person name="White T.C."/>
            <person name="Platzer M."/>
            <person name="Guthke R."/>
            <person name="Heitman J."/>
            <person name="Woestemeyer J."/>
            <person name="Zipfel P.F."/>
            <person name="Monod M."/>
            <person name="Brakhage A.A."/>
        </authorList>
    </citation>
    <scope>NUCLEOTIDE SEQUENCE [LARGE SCALE GENOMIC DNA]</scope>
    <source>
        <strain evidence="22">ATCC MYA-4681 / CBS 112371</strain>
    </source>
</reference>
<comment type="cofactor">
    <cofactor evidence="2">
        <name>Mg(2+)</name>
        <dbReference type="ChEBI" id="CHEBI:18420"/>
    </cofactor>
</comment>
<dbReference type="EMBL" id="ABSU01000015">
    <property type="protein sequence ID" value="EFE32431.1"/>
    <property type="molecule type" value="Genomic_DNA"/>
</dbReference>
<dbReference type="CDD" id="cd18802">
    <property type="entry name" value="SF2_C_dicer"/>
    <property type="match status" value="1"/>
</dbReference>
<dbReference type="KEGG" id="abe:ARB_00616"/>
<evidence type="ECO:0000256" key="8">
    <source>
        <dbReference type="ARBA" id="ARBA00022806"/>
    </source>
</evidence>
<dbReference type="GO" id="GO:0003723">
    <property type="term" value="F:RNA binding"/>
    <property type="evidence" value="ECO:0007669"/>
    <property type="project" value="UniProtKB-UniRule"/>
</dbReference>
<dbReference type="FunFam" id="1.10.1520.10:FF:000032">
    <property type="entry name" value="Dicer-like protein 2"/>
    <property type="match status" value="1"/>
</dbReference>
<proteinExistence type="inferred from homology"/>
<organism evidence="21 22">
    <name type="scientific">Arthroderma benhamiae (strain ATCC MYA-4681 / CBS 112371)</name>
    <name type="common">Trichophyton mentagrophytes</name>
    <dbReference type="NCBI Taxonomy" id="663331"/>
    <lineage>
        <taxon>Eukaryota</taxon>
        <taxon>Fungi</taxon>
        <taxon>Dikarya</taxon>
        <taxon>Ascomycota</taxon>
        <taxon>Pezizomycotina</taxon>
        <taxon>Eurotiomycetes</taxon>
        <taxon>Eurotiomycetidae</taxon>
        <taxon>Onygenales</taxon>
        <taxon>Arthrodermataceae</taxon>
        <taxon>Trichophyton</taxon>
    </lineage>
</organism>
<keyword evidence="6" id="KW-0547">Nucleotide-binding</keyword>
<evidence type="ECO:0000256" key="11">
    <source>
        <dbReference type="ARBA" id="ARBA00022884"/>
    </source>
</evidence>
<accession>D4AWQ0</accession>
<dbReference type="OMA" id="HFCAVIP"/>
<evidence type="ECO:0000256" key="16">
    <source>
        <dbReference type="SAM" id="MobiDB-lite"/>
    </source>
</evidence>
<dbReference type="PROSITE" id="PS51194">
    <property type="entry name" value="HELICASE_CTER"/>
    <property type="match status" value="1"/>
</dbReference>
<dbReference type="SUPFAM" id="SSF54768">
    <property type="entry name" value="dsRNA-binding domain-like"/>
    <property type="match status" value="1"/>
</dbReference>
<dbReference type="PROSITE" id="PS51327">
    <property type="entry name" value="DICER_DSRBF"/>
    <property type="match status" value="1"/>
</dbReference>
<keyword evidence="8 21" id="KW-0347">Helicase</keyword>
<dbReference type="Pfam" id="PF00271">
    <property type="entry name" value="Helicase_C"/>
    <property type="match status" value="1"/>
</dbReference>
<keyword evidence="4" id="KW-0479">Metal-binding</keyword>
<dbReference type="GO" id="GO:0004386">
    <property type="term" value="F:helicase activity"/>
    <property type="evidence" value="ECO:0007669"/>
    <property type="project" value="UniProtKB-KW"/>
</dbReference>
<comment type="caution">
    <text evidence="21">The sequence shown here is derived from an EMBL/GenBank/DDBJ whole genome shotgun (WGS) entry which is preliminary data.</text>
</comment>
<dbReference type="HOGENOM" id="CLU_000907_4_6_1"/>
<dbReference type="SUPFAM" id="SSF69065">
    <property type="entry name" value="RNase III domain-like"/>
    <property type="match status" value="2"/>
</dbReference>